<evidence type="ECO:0000313" key="1">
    <source>
        <dbReference type="EMBL" id="GHI25159.1"/>
    </source>
</evidence>
<sequence>MSHIWRSKRRREQKSAATVFVVQNQGRPVASTDDAAVARGYIHTRVDIGFAYTTTAWTTTGKFLVNGRWSGWEIREVRAI</sequence>
<gene>
    <name evidence="1" type="ORF">Shyd_65300</name>
</gene>
<accession>A0ABQ3PJH4</accession>
<reference evidence="1" key="1">
    <citation type="submission" date="2024-05" db="EMBL/GenBank/DDBJ databases">
        <title>Whole genome shotgun sequence of Streptomyces hydrogenans NBRC 13475.</title>
        <authorList>
            <person name="Komaki H."/>
            <person name="Tamura T."/>
        </authorList>
    </citation>
    <scope>NUCLEOTIDE SEQUENCE</scope>
    <source>
        <strain evidence="1">NBRC 13475</strain>
    </source>
</reference>
<name>A0ABQ3PJH4_9ACTN</name>
<proteinExistence type="predicted"/>
<dbReference type="EMBL" id="BNDW01000068">
    <property type="protein sequence ID" value="GHI25159.1"/>
    <property type="molecule type" value="Genomic_DNA"/>
</dbReference>
<evidence type="ECO:0000313" key="2">
    <source>
        <dbReference type="Proteomes" id="UP001052739"/>
    </source>
</evidence>
<comment type="caution">
    <text evidence="1">The sequence shown here is derived from an EMBL/GenBank/DDBJ whole genome shotgun (WGS) entry which is preliminary data.</text>
</comment>
<dbReference type="RefSeq" id="WP_190221409.1">
    <property type="nucleotide sequence ID" value="NZ_BNBS01000001.1"/>
</dbReference>
<organism evidence="1 2">
    <name type="scientific">Streptomyces hydrogenans</name>
    <dbReference type="NCBI Taxonomy" id="1873719"/>
    <lineage>
        <taxon>Bacteria</taxon>
        <taxon>Bacillati</taxon>
        <taxon>Actinomycetota</taxon>
        <taxon>Actinomycetes</taxon>
        <taxon>Kitasatosporales</taxon>
        <taxon>Streptomycetaceae</taxon>
        <taxon>Streptomyces</taxon>
    </lineage>
</organism>
<protein>
    <submittedName>
        <fullName evidence="1">Uncharacterized protein</fullName>
    </submittedName>
</protein>
<dbReference type="Proteomes" id="UP001052739">
    <property type="component" value="Unassembled WGS sequence"/>
</dbReference>
<keyword evidence="2" id="KW-1185">Reference proteome</keyword>